<protein>
    <submittedName>
        <fullName evidence="5">ABC transporter substrate-binding protein</fullName>
    </submittedName>
</protein>
<keyword evidence="3" id="KW-0813">Transport</keyword>
<evidence type="ECO:0000256" key="1">
    <source>
        <dbReference type="ARBA" id="ARBA00004196"/>
    </source>
</evidence>
<keyword evidence="4" id="KW-0732">Signal</keyword>
<sequence length="438" mass="49003">MSRIARIFGITLLVSVLCVGMASAEVTIKFWHAMAGERIELLAGMAEEFNSTHEGITVDAQYIGSYNDTLNKTIAAFKAGDAPHVFQLYEIGTRSMIDGGMIIPVGDMAEKENFDWSDYIDVVLSYYTVDGKIYSMPFNSSTPILFYNKSLFEKAGLDPNMPPDTWSQVREMGQKIIDAGVAEYGIAWNLHSWYFEQWHCVQNADLANNGNGREAPATEVLITGEPTKKIMEWWTGLEKDKILLRLMTSDWSLHRKALTSGQAAMMISSTSDVTQMTKAFAEKGWELGTGFIPRRDDVERQGVAIGGGTLWMTGGHPQEEIDAAWTFLKWMSEPEQQVTWHKGTGYFAIRKSAVDLLEQEGWFQEYPNYQIAFNQLLETKASTATQGALMGIFPSFRTAVQTAVQKVYEGQATIDEALAEAASTANKELEQYNQIFKK</sequence>
<dbReference type="Pfam" id="PF13416">
    <property type="entry name" value="SBP_bac_8"/>
    <property type="match status" value="1"/>
</dbReference>
<comment type="subcellular location">
    <subcellularLocation>
        <location evidence="1">Cell envelope</location>
    </subcellularLocation>
</comment>
<gene>
    <name evidence="5" type="ORF">CSA56_02030</name>
</gene>
<accession>A0A2G6KJZ8</accession>
<name>A0A2G6KJZ8_9BACT</name>
<dbReference type="InterPro" id="IPR006059">
    <property type="entry name" value="SBP"/>
</dbReference>
<dbReference type="CDD" id="cd14748">
    <property type="entry name" value="PBP2_UgpB"/>
    <property type="match status" value="1"/>
</dbReference>
<dbReference type="SUPFAM" id="SSF53850">
    <property type="entry name" value="Periplasmic binding protein-like II"/>
    <property type="match status" value="1"/>
</dbReference>
<dbReference type="AlphaFoldDB" id="A0A2G6KJZ8"/>
<dbReference type="EMBL" id="PDSK01000028">
    <property type="protein sequence ID" value="PIE35988.1"/>
    <property type="molecule type" value="Genomic_DNA"/>
</dbReference>
<evidence type="ECO:0000256" key="2">
    <source>
        <dbReference type="ARBA" id="ARBA00008520"/>
    </source>
</evidence>
<dbReference type="Gene3D" id="3.40.190.10">
    <property type="entry name" value="Periplasmic binding protein-like II"/>
    <property type="match status" value="2"/>
</dbReference>
<evidence type="ECO:0000256" key="3">
    <source>
        <dbReference type="ARBA" id="ARBA00022448"/>
    </source>
</evidence>
<evidence type="ECO:0000313" key="6">
    <source>
        <dbReference type="Proteomes" id="UP000230821"/>
    </source>
</evidence>
<dbReference type="PANTHER" id="PTHR43649">
    <property type="entry name" value="ARABINOSE-BINDING PROTEIN-RELATED"/>
    <property type="match status" value="1"/>
</dbReference>
<reference evidence="5 6" key="1">
    <citation type="submission" date="2017-10" db="EMBL/GenBank/DDBJ databases">
        <title>Novel microbial diversity and functional potential in the marine mammal oral microbiome.</title>
        <authorList>
            <person name="Dudek N.K."/>
            <person name="Sun C.L."/>
            <person name="Burstein D."/>
            <person name="Kantor R.S."/>
            <person name="Aliaga Goltsman D.S."/>
            <person name="Bik E.M."/>
            <person name="Thomas B.C."/>
            <person name="Banfield J.F."/>
            <person name="Relman D.A."/>
        </authorList>
    </citation>
    <scope>NUCLEOTIDE SEQUENCE [LARGE SCALE GENOMIC DNA]</scope>
    <source>
        <strain evidence="5">DOLJORAL78_47_16</strain>
    </source>
</reference>
<evidence type="ECO:0000313" key="5">
    <source>
        <dbReference type="EMBL" id="PIE35988.1"/>
    </source>
</evidence>
<proteinExistence type="inferred from homology"/>
<dbReference type="GO" id="GO:0030313">
    <property type="term" value="C:cell envelope"/>
    <property type="evidence" value="ECO:0007669"/>
    <property type="project" value="UniProtKB-SubCell"/>
</dbReference>
<comment type="caution">
    <text evidence="5">The sequence shown here is derived from an EMBL/GenBank/DDBJ whole genome shotgun (WGS) entry which is preliminary data.</text>
</comment>
<dbReference type="PANTHER" id="PTHR43649:SF31">
    <property type="entry name" value="SN-GLYCEROL-3-PHOSPHATE-BINDING PERIPLASMIC PROTEIN UGPB"/>
    <property type="match status" value="1"/>
</dbReference>
<evidence type="ECO:0000256" key="4">
    <source>
        <dbReference type="ARBA" id="ARBA00022729"/>
    </source>
</evidence>
<dbReference type="InterPro" id="IPR050490">
    <property type="entry name" value="Bact_solute-bd_prot1"/>
</dbReference>
<dbReference type="Proteomes" id="UP000230821">
    <property type="component" value="Unassembled WGS sequence"/>
</dbReference>
<comment type="similarity">
    <text evidence="2">Belongs to the bacterial solute-binding protein 1 family.</text>
</comment>
<organism evidence="5 6">
    <name type="scientific">candidate division KSB3 bacterium</name>
    <dbReference type="NCBI Taxonomy" id="2044937"/>
    <lineage>
        <taxon>Bacteria</taxon>
        <taxon>candidate division KSB3</taxon>
    </lineage>
</organism>